<accession>A0ABV4U0H2</accession>
<organism evidence="3 4">
    <name type="scientific">Thiohalorhabdus methylotrophus</name>
    <dbReference type="NCBI Taxonomy" id="3242694"/>
    <lineage>
        <taxon>Bacteria</taxon>
        <taxon>Pseudomonadati</taxon>
        <taxon>Pseudomonadota</taxon>
        <taxon>Gammaproteobacteria</taxon>
        <taxon>Thiohalorhabdales</taxon>
        <taxon>Thiohalorhabdaceae</taxon>
        <taxon>Thiohalorhabdus</taxon>
    </lineage>
</organism>
<evidence type="ECO:0000259" key="2">
    <source>
        <dbReference type="Pfam" id="PF17033"/>
    </source>
</evidence>
<feature type="domain" description="D,L-carboxypeptidase peptidase" evidence="2">
    <location>
        <begin position="49"/>
        <end position="273"/>
    </location>
</feature>
<feature type="signal peptide" evidence="1">
    <location>
        <begin position="1"/>
        <end position="25"/>
    </location>
</feature>
<dbReference type="Proteomes" id="UP001575181">
    <property type="component" value="Unassembled WGS sequence"/>
</dbReference>
<dbReference type="RefSeq" id="WP_373656718.1">
    <property type="nucleotide sequence ID" value="NZ_JBGUAW010000009.1"/>
</dbReference>
<dbReference type="InterPro" id="IPR031489">
    <property type="entry name" value="Peptidase_M99"/>
</dbReference>
<feature type="chain" id="PRO_5046278920" evidence="1">
    <location>
        <begin position="26"/>
        <end position="496"/>
    </location>
</feature>
<gene>
    <name evidence="3" type="ORF">ACERLL_13990</name>
</gene>
<protein>
    <submittedName>
        <fullName evidence="3">M14/M99 family metallopeptidase</fullName>
    </submittedName>
</protein>
<comment type="caution">
    <text evidence="3">The sequence shown here is derived from an EMBL/GenBank/DDBJ whole genome shotgun (WGS) entry which is preliminary data.</text>
</comment>
<name>A0ABV4U0H2_9GAMM</name>
<dbReference type="SUPFAM" id="SSF53187">
    <property type="entry name" value="Zn-dependent exopeptidases"/>
    <property type="match status" value="1"/>
</dbReference>
<dbReference type="EMBL" id="JBGUAW010000009">
    <property type="protein sequence ID" value="MFA9461931.1"/>
    <property type="molecule type" value="Genomic_DNA"/>
</dbReference>
<dbReference type="Gene3D" id="3.40.630.10">
    <property type="entry name" value="Zn peptidases"/>
    <property type="match status" value="1"/>
</dbReference>
<evidence type="ECO:0000313" key="4">
    <source>
        <dbReference type="Proteomes" id="UP001575181"/>
    </source>
</evidence>
<dbReference type="CDD" id="cd06243">
    <property type="entry name" value="M14_CP_Csd4-like"/>
    <property type="match status" value="1"/>
</dbReference>
<reference evidence="3 4" key="1">
    <citation type="submission" date="2024-08" db="EMBL/GenBank/DDBJ databases">
        <title>Whole-genome sequencing of halo(alkali)philic microorganisms from hypersaline lakes.</title>
        <authorList>
            <person name="Sorokin D.Y."/>
            <person name="Merkel A.Y."/>
            <person name="Messina E."/>
            <person name="Yakimov M."/>
        </authorList>
    </citation>
    <scope>NUCLEOTIDE SEQUENCE [LARGE SCALE GENOMIC DNA]</scope>
    <source>
        <strain evidence="3 4">Cl-TMA</strain>
    </source>
</reference>
<evidence type="ECO:0000256" key="1">
    <source>
        <dbReference type="SAM" id="SignalP"/>
    </source>
</evidence>
<keyword evidence="1" id="KW-0732">Signal</keyword>
<evidence type="ECO:0000313" key="3">
    <source>
        <dbReference type="EMBL" id="MFA9461931.1"/>
    </source>
</evidence>
<sequence>MKRFGGWLLALAGVLAWGGASGVQAVERPSTQHEVHFAGTNYELNIYRIHGRHDGKTLLIVGGIQGDEPGAFMSADFYSDLSLQKGNLIVVPRANLKSIILDKRGADGDMNRRFLSQPRVKKEMDRVVRKLKKLMGEADLFLHLHDGWGFHYPEYVSKWRNPKRYGQSIITDANRFPCENGTELDLKGWAKGVLKEVNARIPKEKHHLHYFNTHTWKPDTPFPSMKKTATWYALRKHCTPAFGVEASKHLPTLEMKVRHHNYVINAFMERLDIVPESPQVFLPEPRLRYAVVQVNGEPRTLQDGQTLWVEKGDRVGVTEIQANYERGLSCDVAGYAGLNDLGKAVKVQAETRIVFRKDNEPMAAIPVRLNGRHKTEHRVFLVEINGEERVFLDGATVDVGPDDSLRLVKTFGDSINDMQPKLNFKGWVPEQSGVNDGDDRGYEIAMDGAFWSKYSRRGRGRVYPVVAVNGEDEEIGRIWVRVREETEQPTEATAQR</sequence>
<dbReference type="Pfam" id="PF17033">
    <property type="entry name" value="Peptidase_M99"/>
    <property type="match status" value="1"/>
</dbReference>
<keyword evidence="4" id="KW-1185">Reference proteome</keyword>
<proteinExistence type="predicted"/>